<evidence type="ECO:0000256" key="1">
    <source>
        <dbReference type="ARBA" id="ARBA00007447"/>
    </source>
</evidence>
<dbReference type="InterPro" id="IPR033121">
    <property type="entry name" value="PEPTIDASE_A1"/>
</dbReference>
<dbReference type="PROSITE" id="PS51767">
    <property type="entry name" value="PEPTIDASE_A1"/>
    <property type="match status" value="1"/>
</dbReference>
<dbReference type="InterPro" id="IPR021109">
    <property type="entry name" value="Peptidase_aspartic_dom_sf"/>
</dbReference>
<keyword evidence="6" id="KW-0732">Signal</keyword>
<dbReference type="Pfam" id="PF14541">
    <property type="entry name" value="TAXi_C"/>
    <property type="match status" value="1"/>
</dbReference>
<dbReference type="GO" id="GO:0004190">
    <property type="term" value="F:aspartic-type endopeptidase activity"/>
    <property type="evidence" value="ECO:0007669"/>
    <property type="project" value="UniProtKB-KW"/>
</dbReference>
<evidence type="ECO:0000313" key="8">
    <source>
        <dbReference type="EMBL" id="RYR79865.1"/>
    </source>
</evidence>
<evidence type="ECO:0000256" key="3">
    <source>
        <dbReference type="ARBA" id="ARBA00022750"/>
    </source>
</evidence>
<feature type="chain" id="PRO_5019085197" description="Peptidase A1 domain-containing protein" evidence="6">
    <location>
        <begin position="19"/>
        <end position="366"/>
    </location>
</feature>
<dbReference type="SMR" id="A0A445EWQ9"/>
<dbReference type="CDD" id="cd05476">
    <property type="entry name" value="pepsin_A_like_plant"/>
    <property type="match status" value="1"/>
</dbReference>
<comment type="caution">
    <text evidence="8">The sequence shown here is derived from an EMBL/GenBank/DDBJ whole genome shotgun (WGS) entry which is preliminary data.</text>
</comment>
<evidence type="ECO:0000256" key="2">
    <source>
        <dbReference type="ARBA" id="ARBA00022670"/>
    </source>
</evidence>
<evidence type="ECO:0000313" key="9">
    <source>
        <dbReference type="Proteomes" id="UP000289738"/>
    </source>
</evidence>
<dbReference type="InterPro" id="IPR032799">
    <property type="entry name" value="TAXi_C"/>
</dbReference>
<dbReference type="InterPro" id="IPR034161">
    <property type="entry name" value="Pepsin-like_plant"/>
</dbReference>
<reference evidence="8 9" key="1">
    <citation type="submission" date="2019-01" db="EMBL/GenBank/DDBJ databases">
        <title>Sequencing of cultivated peanut Arachis hypogaea provides insights into genome evolution and oil improvement.</title>
        <authorList>
            <person name="Chen X."/>
        </authorList>
    </citation>
    <scope>NUCLEOTIDE SEQUENCE [LARGE SCALE GENOMIC DNA]</scope>
    <source>
        <strain evidence="9">cv. Fuhuasheng</strain>
        <tissue evidence="8">Leaves</tissue>
    </source>
</reference>
<dbReference type="Gramene" id="arahy.Tifrunner.gnm2.ann2.Ah01g025400.1">
    <property type="protein sequence ID" value="arahy.Tifrunner.gnm2.ann2.Ah01g025400.1-CDS-1"/>
    <property type="gene ID" value="arahy.Tifrunner.gnm2.ann2.Ah01g025400"/>
</dbReference>
<comment type="similarity">
    <text evidence="1">Belongs to the peptidase A1 family.</text>
</comment>
<keyword evidence="9" id="KW-1185">Reference proteome</keyword>
<feature type="signal peptide" evidence="6">
    <location>
        <begin position="1"/>
        <end position="18"/>
    </location>
</feature>
<proteinExistence type="inferred from homology"/>
<evidence type="ECO:0000259" key="7">
    <source>
        <dbReference type="PROSITE" id="PS51767"/>
    </source>
</evidence>
<dbReference type="InterPro" id="IPR032861">
    <property type="entry name" value="TAXi_N"/>
</dbReference>
<dbReference type="STRING" id="3818.A0A445EWQ9"/>
<dbReference type="Gene3D" id="2.40.70.10">
    <property type="entry name" value="Acid Proteases"/>
    <property type="match status" value="2"/>
</dbReference>
<dbReference type="Proteomes" id="UP000289738">
    <property type="component" value="Chromosome A01"/>
</dbReference>
<dbReference type="OrthoDB" id="2747330at2759"/>
<dbReference type="GO" id="GO:0005576">
    <property type="term" value="C:extracellular region"/>
    <property type="evidence" value="ECO:0007669"/>
    <property type="project" value="TreeGrafter"/>
</dbReference>
<evidence type="ECO:0000256" key="6">
    <source>
        <dbReference type="SAM" id="SignalP"/>
    </source>
</evidence>
<keyword evidence="2" id="KW-0645">Protease</keyword>
<dbReference type="AlphaFoldDB" id="A0A445EWQ9"/>
<evidence type="ECO:0000256" key="5">
    <source>
        <dbReference type="ARBA" id="ARBA00023180"/>
    </source>
</evidence>
<keyword evidence="3" id="KW-0064">Aspartyl protease</keyword>
<sequence>MASTTTFFLYLIFLLCSTLNFIPLEAPPPDFSTKVTYDPDSDLYIASYSIGTPPQNVLAFVDTASDVIWTNSKTAFKSASSTTYGALPCDDKSFCQKLNQRTCKIRSNQNCTYKIKYSDQASTSGVISQDKFSFDAKVDVGILKFGYATDTSPNYFEGKDINGCLGLSGITPFSFISQLGIKKFSHCFVKTSSKSTTMYFGSKAVITAKDSIPLVDTKYYYVKLNGISVGNTIVNLTNQPGRIYVDTGATYSRLKKAVYDPFLKSIKEEVVKPAAKSPHDFLEFCFKATKAEVENLPKVTFQFADNKVNVSFVNGVTYLEFDGGVWCLAIIRSTDNESLLGNFQLANLNVGYDIGGKLISFTNMNC</sequence>
<dbReference type="Pfam" id="PF14543">
    <property type="entry name" value="TAXi_N"/>
    <property type="match status" value="1"/>
</dbReference>
<dbReference type="PANTHER" id="PTHR47967">
    <property type="entry name" value="OS07G0603500 PROTEIN-RELATED"/>
    <property type="match status" value="1"/>
</dbReference>
<dbReference type="InterPro" id="IPR051708">
    <property type="entry name" value="Plant_Aspart_Prot_A1"/>
</dbReference>
<evidence type="ECO:0000256" key="4">
    <source>
        <dbReference type="ARBA" id="ARBA00022801"/>
    </source>
</evidence>
<feature type="domain" description="Peptidase A1" evidence="7">
    <location>
        <begin position="44"/>
        <end position="362"/>
    </location>
</feature>
<keyword evidence="4" id="KW-0378">Hydrolase</keyword>
<keyword evidence="5" id="KW-0325">Glycoprotein</keyword>
<organism evidence="8 9">
    <name type="scientific">Arachis hypogaea</name>
    <name type="common">Peanut</name>
    <dbReference type="NCBI Taxonomy" id="3818"/>
    <lineage>
        <taxon>Eukaryota</taxon>
        <taxon>Viridiplantae</taxon>
        <taxon>Streptophyta</taxon>
        <taxon>Embryophyta</taxon>
        <taxon>Tracheophyta</taxon>
        <taxon>Spermatophyta</taxon>
        <taxon>Magnoliopsida</taxon>
        <taxon>eudicotyledons</taxon>
        <taxon>Gunneridae</taxon>
        <taxon>Pentapetalae</taxon>
        <taxon>rosids</taxon>
        <taxon>fabids</taxon>
        <taxon>Fabales</taxon>
        <taxon>Fabaceae</taxon>
        <taxon>Papilionoideae</taxon>
        <taxon>50 kb inversion clade</taxon>
        <taxon>dalbergioids sensu lato</taxon>
        <taxon>Dalbergieae</taxon>
        <taxon>Pterocarpus clade</taxon>
        <taxon>Arachis</taxon>
    </lineage>
</organism>
<dbReference type="GO" id="GO:0006508">
    <property type="term" value="P:proteolysis"/>
    <property type="evidence" value="ECO:0007669"/>
    <property type="project" value="UniProtKB-KW"/>
</dbReference>
<name>A0A445EWQ9_ARAHY</name>
<dbReference type="PANTHER" id="PTHR47967:SF91">
    <property type="entry name" value="PEPTIDASE A1 DOMAIN-CONTAINING PROTEIN"/>
    <property type="match status" value="1"/>
</dbReference>
<accession>A0A445EWQ9</accession>
<protein>
    <recommendedName>
        <fullName evidence="7">Peptidase A1 domain-containing protein</fullName>
    </recommendedName>
</protein>
<dbReference type="EMBL" id="SDMP01000001">
    <property type="protein sequence ID" value="RYR79865.1"/>
    <property type="molecule type" value="Genomic_DNA"/>
</dbReference>
<gene>
    <name evidence="8" type="ORF">Ahy_A01g004667</name>
</gene>
<dbReference type="SUPFAM" id="SSF50630">
    <property type="entry name" value="Acid proteases"/>
    <property type="match status" value="1"/>
</dbReference>